<evidence type="ECO:0000259" key="1">
    <source>
        <dbReference type="PROSITE" id="PS51819"/>
    </source>
</evidence>
<feature type="domain" description="VOC" evidence="1">
    <location>
        <begin position="1"/>
        <end position="124"/>
    </location>
</feature>
<dbReference type="CDD" id="cd07246">
    <property type="entry name" value="VOC_like"/>
    <property type="match status" value="1"/>
</dbReference>
<dbReference type="Gene3D" id="3.30.720.120">
    <property type="match status" value="1"/>
</dbReference>
<dbReference type="AlphaFoldDB" id="A0A840LGB5"/>
<dbReference type="InterPro" id="IPR004360">
    <property type="entry name" value="Glyas_Fos-R_dOase_dom"/>
</dbReference>
<organism evidence="2 3">
    <name type="scientific">Roseateles oligotrophus</name>
    <dbReference type="NCBI Taxonomy" id="1769250"/>
    <lineage>
        <taxon>Bacteria</taxon>
        <taxon>Pseudomonadati</taxon>
        <taxon>Pseudomonadota</taxon>
        <taxon>Betaproteobacteria</taxon>
        <taxon>Burkholderiales</taxon>
        <taxon>Sphaerotilaceae</taxon>
        <taxon>Roseateles</taxon>
    </lineage>
</organism>
<protein>
    <submittedName>
        <fullName evidence="2">PhnB protein</fullName>
    </submittedName>
</protein>
<dbReference type="Gene3D" id="3.30.720.110">
    <property type="match status" value="1"/>
</dbReference>
<dbReference type="SUPFAM" id="SSF54593">
    <property type="entry name" value="Glyoxalase/Bleomycin resistance protein/Dihydroxybiphenyl dioxygenase"/>
    <property type="match status" value="1"/>
</dbReference>
<sequence length="143" mass="15621">MSTPYLIVGNAEAAIAYYQNVFGAELKVRLLMPDGKTAHAELHLPLDQKIMLGDEFPEMGFKSPLSLGGSPVSLYLRVADVDQVFAAGLAAGGQSQQEPTDQFDGDRRGSLIDPFGHSWLIASKMEDLSFDEMTRRFAALMNP</sequence>
<gene>
    <name evidence="2" type="ORF">HNP55_004215</name>
</gene>
<reference evidence="2 3" key="1">
    <citation type="submission" date="2020-08" db="EMBL/GenBank/DDBJ databases">
        <title>Functional genomics of gut bacteria from endangered species of beetles.</title>
        <authorList>
            <person name="Carlos-Shanley C."/>
        </authorList>
    </citation>
    <scope>NUCLEOTIDE SEQUENCE [LARGE SCALE GENOMIC DNA]</scope>
    <source>
        <strain evidence="2 3">S00239</strain>
    </source>
</reference>
<evidence type="ECO:0000313" key="3">
    <source>
        <dbReference type="Proteomes" id="UP000562027"/>
    </source>
</evidence>
<dbReference type="PANTHER" id="PTHR34109">
    <property type="entry name" value="BNAUNNG04460D PROTEIN-RELATED"/>
    <property type="match status" value="1"/>
</dbReference>
<dbReference type="PANTHER" id="PTHR34109:SF1">
    <property type="entry name" value="VOC DOMAIN-CONTAINING PROTEIN"/>
    <property type="match status" value="1"/>
</dbReference>
<accession>A0A840LGB5</accession>
<evidence type="ECO:0000313" key="2">
    <source>
        <dbReference type="EMBL" id="MBB4845663.1"/>
    </source>
</evidence>
<dbReference type="InterPro" id="IPR037523">
    <property type="entry name" value="VOC_core"/>
</dbReference>
<dbReference type="EMBL" id="JACHLP010000010">
    <property type="protein sequence ID" value="MBB4845663.1"/>
    <property type="molecule type" value="Genomic_DNA"/>
</dbReference>
<dbReference type="Pfam" id="PF00903">
    <property type="entry name" value="Glyoxalase"/>
    <property type="match status" value="1"/>
</dbReference>
<dbReference type="InterPro" id="IPR029068">
    <property type="entry name" value="Glyas_Bleomycin-R_OHBP_Dase"/>
</dbReference>
<dbReference type="Proteomes" id="UP000562027">
    <property type="component" value="Unassembled WGS sequence"/>
</dbReference>
<name>A0A840LGB5_9BURK</name>
<keyword evidence="3" id="KW-1185">Reference proteome</keyword>
<comment type="caution">
    <text evidence="2">The sequence shown here is derived from an EMBL/GenBank/DDBJ whole genome shotgun (WGS) entry which is preliminary data.</text>
</comment>
<dbReference type="PROSITE" id="PS51819">
    <property type="entry name" value="VOC"/>
    <property type="match status" value="1"/>
</dbReference>
<proteinExistence type="predicted"/>
<dbReference type="RefSeq" id="WP_184303842.1">
    <property type="nucleotide sequence ID" value="NZ_JACHLP010000010.1"/>
</dbReference>